<feature type="domain" description="Thioredoxin" evidence="1">
    <location>
        <begin position="1"/>
        <end position="128"/>
    </location>
</feature>
<dbReference type="GO" id="GO:0004791">
    <property type="term" value="F:thioredoxin-disulfide reductase (NADPH) activity"/>
    <property type="evidence" value="ECO:0007669"/>
    <property type="project" value="TreeGrafter"/>
</dbReference>
<dbReference type="EMBL" id="JATAAI010000034">
    <property type="protein sequence ID" value="KAK1735345.1"/>
    <property type="molecule type" value="Genomic_DNA"/>
</dbReference>
<keyword evidence="3" id="KW-1185">Reference proteome</keyword>
<reference evidence="2" key="1">
    <citation type="submission" date="2023-06" db="EMBL/GenBank/DDBJ databases">
        <title>Survivors Of The Sea: Transcriptome response of Skeletonema marinoi to long-term dormancy.</title>
        <authorList>
            <person name="Pinder M.I.M."/>
            <person name="Kourtchenko O."/>
            <person name="Robertson E.K."/>
            <person name="Larsson T."/>
            <person name="Maumus F."/>
            <person name="Osuna-Cruz C.M."/>
            <person name="Vancaester E."/>
            <person name="Stenow R."/>
            <person name="Vandepoele K."/>
            <person name="Ploug H."/>
            <person name="Bruchert V."/>
            <person name="Godhe A."/>
            <person name="Topel M."/>
        </authorList>
    </citation>
    <scope>NUCLEOTIDE SEQUENCE</scope>
    <source>
        <strain evidence="2">R05AC</strain>
    </source>
</reference>
<dbReference type="InterPro" id="IPR012336">
    <property type="entry name" value="Thioredoxin-like_fold"/>
</dbReference>
<evidence type="ECO:0000259" key="1">
    <source>
        <dbReference type="PROSITE" id="PS51352"/>
    </source>
</evidence>
<dbReference type="GO" id="GO:0031397">
    <property type="term" value="P:negative regulation of protein ubiquitination"/>
    <property type="evidence" value="ECO:0007669"/>
    <property type="project" value="TreeGrafter"/>
</dbReference>
<dbReference type="PROSITE" id="PS00194">
    <property type="entry name" value="THIOREDOXIN_1"/>
    <property type="match status" value="1"/>
</dbReference>
<dbReference type="SUPFAM" id="SSF52833">
    <property type="entry name" value="Thioredoxin-like"/>
    <property type="match status" value="1"/>
</dbReference>
<dbReference type="PROSITE" id="PS51352">
    <property type="entry name" value="THIOREDOXIN_2"/>
    <property type="match status" value="1"/>
</dbReference>
<name>A0AAD9D741_9STRA</name>
<dbReference type="InterPro" id="IPR036249">
    <property type="entry name" value="Thioredoxin-like_sf"/>
</dbReference>
<dbReference type="PANTHER" id="PTHR46472">
    <property type="entry name" value="NUCLEOREDOXIN"/>
    <property type="match status" value="1"/>
</dbReference>
<organism evidence="2 3">
    <name type="scientific">Skeletonema marinoi</name>
    <dbReference type="NCBI Taxonomy" id="267567"/>
    <lineage>
        <taxon>Eukaryota</taxon>
        <taxon>Sar</taxon>
        <taxon>Stramenopiles</taxon>
        <taxon>Ochrophyta</taxon>
        <taxon>Bacillariophyta</taxon>
        <taxon>Coscinodiscophyceae</taxon>
        <taxon>Thalassiosirophycidae</taxon>
        <taxon>Thalassiosirales</taxon>
        <taxon>Skeletonemataceae</taxon>
        <taxon>Skeletonema</taxon>
        <taxon>Skeletonema marinoi-dohrnii complex</taxon>
    </lineage>
</organism>
<dbReference type="Proteomes" id="UP001224775">
    <property type="component" value="Unassembled WGS sequence"/>
</dbReference>
<dbReference type="Pfam" id="PF13905">
    <property type="entry name" value="Thioredoxin_8"/>
    <property type="match status" value="1"/>
</dbReference>
<dbReference type="PANTHER" id="PTHR46472:SF1">
    <property type="entry name" value="NUCLEOREDOXIN"/>
    <property type="match status" value="1"/>
</dbReference>
<dbReference type="PRINTS" id="PR00421">
    <property type="entry name" value="THIOREDOXIN"/>
</dbReference>
<dbReference type="GO" id="GO:0005634">
    <property type="term" value="C:nucleus"/>
    <property type="evidence" value="ECO:0007669"/>
    <property type="project" value="TreeGrafter"/>
</dbReference>
<evidence type="ECO:0000313" key="2">
    <source>
        <dbReference type="EMBL" id="KAK1735345.1"/>
    </source>
</evidence>
<dbReference type="GO" id="GO:0030178">
    <property type="term" value="P:negative regulation of Wnt signaling pathway"/>
    <property type="evidence" value="ECO:0007669"/>
    <property type="project" value="TreeGrafter"/>
</dbReference>
<accession>A0AAD9D741</accession>
<protein>
    <submittedName>
        <fullName evidence="2">Thioredoxin domain-containing protein</fullName>
    </submittedName>
</protein>
<comment type="caution">
    <text evidence="2">The sequence shown here is derived from an EMBL/GenBank/DDBJ whole genome shotgun (WGS) entry which is preliminary data.</text>
</comment>
<dbReference type="InterPro" id="IPR013766">
    <property type="entry name" value="Thioredoxin_domain"/>
</dbReference>
<dbReference type="InterPro" id="IPR017937">
    <property type="entry name" value="Thioredoxin_CS"/>
</dbReference>
<evidence type="ECO:0000313" key="3">
    <source>
        <dbReference type="Proteomes" id="UP001224775"/>
    </source>
</evidence>
<proteinExistence type="predicted"/>
<dbReference type="AlphaFoldDB" id="A0AAD9D741"/>
<gene>
    <name evidence="2" type="ORF">QTG54_013959</name>
</gene>
<dbReference type="Gene3D" id="3.40.30.10">
    <property type="entry name" value="Glutaredoxin"/>
    <property type="match status" value="1"/>
</dbReference>
<sequence>MSSCSFEELVGPTLLIGKGQEVYTKDLLKDKKYVMLYFSAQWCPPCRKFTPLLSEAYTAHKQYTKDNNIEEEDIEVIFVSLDSLQTDFDTYRSKMPFYSVPFANLWLLHIKDKLSSRYGVRSIPTLVF</sequence>